<evidence type="ECO:0000256" key="4">
    <source>
        <dbReference type="PIRNR" id="PIRNR002148"/>
    </source>
</evidence>
<evidence type="ECO:0000256" key="1">
    <source>
        <dbReference type="ARBA" id="ARBA00010228"/>
    </source>
</evidence>
<proteinExistence type="inferred from homology"/>
<organism evidence="5 6">
    <name type="scientific">Ectocarpus siliculosus</name>
    <name type="common">Brown alga</name>
    <name type="synonym">Conferva siliculosa</name>
    <dbReference type="NCBI Taxonomy" id="2880"/>
    <lineage>
        <taxon>Eukaryota</taxon>
        <taxon>Sar</taxon>
        <taxon>Stramenopiles</taxon>
        <taxon>Ochrophyta</taxon>
        <taxon>PX clade</taxon>
        <taxon>Phaeophyceae</taxon>
        <taxon>Ectocarpales</taxon>
        <taxon>Ectocarpaceae</taxon>
        <taxon>Ectocarpus</taxon>
    </lineage>
</organism>
<sequence>MQNEAGSNVDLYIPRKCSWTNRLLQAKDHSSTQINVGKLDPVSGTFTGESDVYALAGYLRGRGEADEALTCLVNKKDESEL</sequence>
<dbReference type="FunCoup" id="D7FW88">
    <property type="interactions" value="413"/>
</dbReference>
<accession>D7FW88</accession>
<dbReference type="OrthoDB" id="278325at2759"/>
<keyword evidence="6" id="KW-1185">Reference proteome</keyword>
<name>D7FW88_ECTSI</name>
<keyword evidence="2 4" id="KW-0689">Ribosomal protein</keyword>
<reference evidence="5 6" key="1">
    <citation type="journal article" date="2010" name="Nature">
        <title>The Ectocarpus genome and the independent evolution of multicellularity in brown algae.</title>
        <authorList>
            <person name="Cock J.M."/>
            <person name="Sterck L."/>
            <person name="Rouze P."/>
            <person name="Scornet D."/>
            <person name="Allen A.E."/>
            <person name="Amoutzias G."/>
            <person name="Anthouard V."/>
            <person name="Artiguenave F."/>
            <person name="Aury J.M."/>
            <person name="Badger J.H."/>
            <person name="Beszteri B."/>
            <person name="Billiau K."/>
            <person name="Bonnet E."/>
            <person name="Bothwell J.H."/>
            <person name="Bowler C."/>
            <person name="Boyen C."/>
            <person name="Brownlee C."/>
            <person name="Carrano C.J."/>
            <person name="Charrier B."/>
            <person name="Cho G.Y."/>
            <person name="Coelho S.M."/>
            <person name="Collen J."/>
            <person name="Corre E."/>
            <person name="Da Silva C."/>
            <person name="Delage L."/>
            <person name="Delaroque N."/>
            <person name="Dittami S.M."/>
            <person name="Doulbeau S."/>
            <person name="Elias M."/>
            <person name="Farnham G."/>
            <person name="Gachon C.M."/>
            <person name="Gschloessl B."/>
            <person name="Heesch S."/>
            <person name="Jabbari K."/>
            <person name="Jubin C."/>
            <person name="Kawai H."/>
            <person name="Kimura K."/>
            <person name="Kloareg B."/>
            <person name="Kupper F.C."/>
            <person name="Lang D."/>
            <person name="Le Bail A."/>
            <person name="Leblanc C."/>
            <person name="Lerouge P."/>
            <person name="Lohr M."/>
            <person name="Lopez P.J."/>
            <person name="Martens C."/>
            <person name="Maumus F."/>
            <person name="Michel G."/>
            <person name="Miranda-Saavedra D."/>
            <person name="Morales J."/>
            <person name="Moreau H."/>
            <person name="Motomura T."/>
            <person name="Nagasato C."/>
            <person name="Napoli C.A."/>
            <person name="Nelson D.R."/>
            <person name="Nyvall-Collen P."/>
            <person name="Peters A.F."/>
            <person name="Pommier C."/>
            <person name="Potin P."/>
            <person name="Poulain J."/>
            <person name="Quesneville H."/>
            <person name="Read B."/>
            <person name="Rensing S.A."/>
            <person name="Ritter A."/>
            <person name="Rousvoal S."/>
            <person name="Samanta M."/>
            <person name="Samson G."/>
            <person name="Schroeder D.C."/>
            <person name="Segurens B."/>
            <person name="Strittmatter M."/>
            <person name="Tonon T."/>
            <person name="Tregear J.W."/>
            <person name="Valentin K."/>
            <person name="von Dassow P."/>
            <person name="Yamagishi T."/>
            <person name="Van de Peer Y."/>
            <person name="Wincker P."/>
        </authorList>
    </citation>
    <scope>NUCLEOTIDE SEQUENCE [LARGE SCALE GENOMIC DNA]</scope>
    <source>
        <strain evidence="6">Ec32 / CCAP1310/4</strain>
    </source>
</reference>
<dbReference type="OMA" id="GESDACM"/>
<evidence type="ECO:0000313" key="6">
    <source>
        <dbReference type="Proteomes" id="UP000002630"/>
    </source>
</evidence>
<dbReference type="eggNOG" id="KOG3486">
    <property type="taxonomic scope" value="Eukaryota"/>
</dbReference>
<dbReference type="EMBL" id="FN648486">
    <property type="protein sequence ID" value="CBJ25608.1"/>
    <property type="molecule type" value="Genomic_DNA"/>
</dbReference>
<protein>
    <recommendedName>
        <fullName evidence="4">40S ribosomal protein S21</fullName>
    </recommendedName>
</protein>
<dbReference type="Gene3D" id="3.30.1230.20">
    <property type="match status" value="1"/>
</dbReference>
<evidence type="ECO:0000313" key="5">
    <source>
        <dbReference type="EMBL" id="CBJ25608.1"/>
    </source>
</evidence>
<dbReference type="FunFam" id="3.30.1230.20:FF:000008">
    <property type="entry name" value="40S ribosomal protein S21"/>
    <property type="match status" value="1"/>
</dbReference>
<dbReference type="GO" id="GO:0003735">
    <property type="term" value="F:structural constituent of ribosome"/>
    <property type="evidence" value="ECO:0007669"/>
    <property type="project" value="InterPro"/>
</dbReference>
<gene>
    <name evidence="5" type="ORF">Esi_0003_0317</name>
</gene>
<dbReference type="GO" id="GO:0005840">
    <property type="term" value="C:ribosome"/>
    <property type="evidence" value="ECO:0007669"/>
    <property type="project" value="UniProtKB-KW"/>
</dbReference>
<dbReference type="Pfam" id="PF01249">
    <property type="entry name" value="Ribosomal_S21e"/>
    <property type="match status" value="1"/>
</dbReference>
<dbReference type="GO" id="GO:1990904">
    <property type="term" value="C:ribonucleoprotein complex"/>
    <property type="evidence" value="ECO:0007669"/>
    <property type="project" value="UniProtKB-KW"/>
</dbReference>
<dbReference type="InterPro" id="IPR038579">
    <property type="entry name" value="Ribosomal_eS21_sf"/>
</dbReference>
<dbReference type="PANTHER" id="PTHR10442">
    <property type="entry name" value="40S RIBOSOMAL PROTEIN S21"/>
    <property type="match status" value="1"/>
</dbReference>
<evidence type="ECO:0000256" key="3">
    <source>
        <dbReference type="ARBA" id="ARBA00023274"/>
    </source>
</evidence>
<dbReference type="EMBL" id="FN649727">
    <property type="protein sequence ID" value="CBJ25608.1"/>
    <property type="molecule type" value="Genomic_DNA"/>
</dbReference>
<comment type="similarity">
    <text evidence="1 4">Belongs to the eukaryotic ribosomal protein eS21 family.</text>
</comment>
<keyword evidence="3 4" id="KW-0687">Ribonucleoprotein</keyword>
<dbReference type="AlphaFoldDB" id="D7FW88"/>
<dbReference type="PIRSF" id="PIRSF002148">
    <property type="entry name" value="Ribosomal_S21e"/>
    <property type="match status" value="1"/>
</dbReference>
<dbReference type="Proteomes" id="UP000002630">
    <property type="component" value="Linkage Group LG02"/>
</dbReference>
<dbReference type="STRING" id="2880.D7FW88"/>
<evidence type="ECO:0000256" key="2">
    <source>
        <dbReference type="ARBA" id="ARBA00022980"/>
    </source>
</evidence>
<dbReference type="InParanoid" id="D7FW88"/>
<dbReference type="InterPro" id="IPR001931">
    <property type="entry name" value="Ribosomal_eS21"/>
</dbReference>
<dbReference type="GO" id="GO:0006412">
    <property type="term" value="P:translation"/>
    <property type="evidence" value="ECO:0007669"/>
    <property type="project" value="InterPro"/>
</dbReference>